<proteinExistence type="inferred from homology"/>
<dbReference type="PANTHER" id="PTHR34847">
    <property type="entry name" value="NODULATION PROTEIN U"/>
    <property type="match status" value="1"/>
</dbReference>
<evidence type="ECO:0000313" key="4">
    <source>
        <dbReference type="EMBL" id="OEV09315.1"/>
    </source>
</evidence>
<comment type="caution">
    <text evidence="4">The sequence shown here is derived from an EMBL/GenBank/DDBJ whole genome shotgun (WGS) entry which is preliminary data.</text>
</comment>
<dbReference type="Gene3D" id="3.90.870.20">
    <property type="entry name" value="Carbamoyltransferase, C-terminal domain"/>
    <property type="match status" value="1"/>
</dbReference>
<dbReference type="InterPro" id="IPR038152">
    <property type="entry name" value="Carbam_trans_C_sf"/>
</dbReference>
<dbReference type="SUPFAM" id="SSF53067">
    <property type="entry name" value="Actin-like ATPase domain"/>
    <property type="match status" value="1"/>
</dbReference>
<evidence type="ECO:0000259" key="2">
    <source>
        <dbReference type="Pfam" id="PF02543"/>
    </source>
</evidence>
<dbReference type="Pfam" id="PF02543">
    <property type="entry name" value="Carbam_trans_N"/>
    <property type="match status" value="1"/>
</dbReference>
<name>A0A1E7KZH6_9ACTN</name>
<dbReference type="RefSeq" id="WP_070018814.1">
    <property type="nucleotide sequence ID" value="NZ_LJGW01000377.1"/>
</dbReference>
<dbReference type="Pfam" id="PF16861">
    <property type="entry name" value="Carbam_trans_C"/>
    <property type="match status" value="1"/>
</dbReference>
<keyword evidence="5" id="KW-1185">Reference proteome</keyword>
<feature type="domain" description="Carbamoyltransferase C-terminal" evidence="3">
    <location>
        <begin position="368"/>
        <end position="533"/>
    </location>
</feature>
<dbReference type="InterPro" id="IPR051338">
    <property type="entry name" value="NodU/CmcH_Carbamoyltrnsfr"/>
</dbReference>
<dbReference type="InterPro" id="IPR043129">
    <property type="entry name" value="ATPase_NBD"/>
</dbReference>
<comment type="similarity">
    <text evidence="1">Belongs to the NodU/CmcH family.</text>
</comment>
<dbReference type="Gene3D" id="3.30.420.40">
    <property type="match status" value="2"/>
</dbReference>
<feature type="domain" description="Carbamoyltransferase" evidence="2">
    <location>
        <begin position="105"/>
        <end position="327"/>
    </location>
</feature>
<gene>
    <name evidence="4" type="ORF">AN218_23055</name>
</gene>
<protein>
    <recommendedName>
        <fullName evidence="6">Carbamoyltransferase</fullName>
    </recommendedName>
</protein>
<evidence type="ECO:0008006" key="6">
    <source>
        <dbReference type="Google" id="ProtNLM"/>
    </source>
</evidence>
<dbReference type="GO" id="GO:0003824">
    <property type="term" value="F:catalytic activity"/>
    <property type="evidence" value="ECO:0007669"/>
    <property type="project" value="InterPro"/>
</dbReference>
<reference evidence="4 5" key="1">
    <citation type="journal article" date="2016" name="Front. Microbiol.">
        <title>Comparative Genomics Analysis of Streptomyces Species Reveals Their Adaptation to the Marine Environment and Their Diversity at the Genomic Level.</title>
        <authorList>
            <person name="Tian X."/>
            <person name="Zhang Z."/>
            <person name="Yang T."/>
            <person name="Chen M."/>
            <person name="Li J."/>
            <person name="Chen F."/>
            <person name="Yang J."/>
            <person name="Li W."/>
            <person name="Zhang B."/>
            <person name="Zhang Z."/>
            <person name="Wu J."/>
            <person name="Zhang C."/>
            <person name="Long L."/>
            <person name="Xiao J."/>
        </authorList>
    </citation>
    <scope>NUCLEOTIDE SEQUENCE [LARGE SCALE GENOMIC DNA]</scope>
    <source>
        <strain evidence="4 5">SCSIO 10429</strain>
    </source>
</reference>
<dbReference type="InterPro" id="IPR003696">
    <property type="entry name" value="Carbtransf_dom"/>
</dbReference>
<dbReference type="AlphaFoldDB" id="A0A1E7KZH6"/>
<dbReference type="CDD" id="cd24098">
    <property type="entry name" value="ASKHA_NBD_TobZ_N"/>
    <property type="match status" value="1"/>
</dbReference>
<dbReference type="Proteomes" id="UP000176005">
    <property type="component" value="Unassembled WGS sequence"/>
</dbReference>
<dbReference type="InterPro" id="IPR031730">
    <property type="entry name" value="Carbam_trans_C"/>
</dbReference>
<evidence type="ECO:0000259" key="3">
    <source>
        <dbReference type="Pfam" id="PF16861"/>
    </source>
</evidence>
<evidence type="ECO:0000256" key="1">
    <source>
        <dbReference type="ARBA" id="ARBA00006129"/>
    </source>
</evidence>
<dbReference type="PANTHER" id="PTHR34847:SF1">
    <property type="entry name" value="NODULATION PROTEIN U"/>
    <property type="match status" value="1"/>
</dbReference>
<sequence>MTYILGVNAGIGIFHDPAVCLVDEHGTVLAFVEEERPRRVRHSPGVKSPALAVAHCLRTAGITPQQVDVVAVGWDEPRMSARAGSPWHFDSPRHLLGQLGFHGTRLPDMQFIAHHQAHAASAFYASDYEQAAVLVADGNGEDECISLYRARRGHPLVRVERWPQVYSLGHLYEAASEWLGLGRRGAGKVMGLAAYGTPGGEIPAPGWLRAGEHGLISALGTDPAEDYYSTHRRWRKRIVQFAGTDGPSQPAALLDQDPAAVRVAAAAQATVEQVMGWLARQARELTGIEELCIAGGVGLNCAANGRLPQPLYVPPVPHDAGVALGAAWCLAAPREPRLLSPYTGGHPGPLPKGLAGAKVHDLEVDRVAELLADGRIVGVCRGRSEVGPRALCHRSFLASPVEARMRDRMNALKRREPWRPFGPVTHLQPELWSPIGHLDRYMIGAAHLTARGREALPAVRHADGTTRPQHLRPGDEDFVTAVLEKLTADGHPPVLLNTSFNGPGEPLVETAAQALACAQRLGADALATDDALLRLSPGSEAGA</sequence>
<organism evidence="4 5">
    <name type="scientific">Streptomyces nanshensis</name>
    <dbReference type="NCBI Taxonomy" id="518642"/>
    <lineage>
        <taxon>Bacteria</taxon>
        <taxon>Bacillati</taxon>
        <taxon>Actinomycetota</taxon>
        <taxon>Actinomycetes</taxon>
        <taxon>Kitasatosporales</taxon>
        <taxon>Streptomycetaceae</taxon>
        <taxon>Streptomyces</taxon>
    </lineage>
</organism>
<evidence type="ECO:0000313" key="5">
    <source>
        <dbReference type="Proteomes" id="UP000176005"/>
    </source>
</evidence>
<dbReference type="EMBL" id="LJGW01000377">
    <property type="protein sequence ID" value="OEV09315.1"/>
    <property type="molecule type" value="Genomic_DNA"/>
</dbReference>
<dbReference type="PATRIC" id="fig|518642.10.peg.4872"/>
<accession>A0A1E7KZH6</accession>